<dbReference type="GO" id="GO:0016758">
    <property type="term" value="F:hexosyltransferase activity"/>
    <property type="evidence" value="ECO:0007669"/>
    <property type="project" value="TreeGrafter"/>
</dbReference>
<dbReference type="EMBL" id="LYVF01000106">
    <property type="protein sequence ID" value="OAT83601.1"/>
    <property type="molecule type" value="Genomic_DNA"/>
</dbReference>
<evidence type="ECO:0000313" key="2">
    <source>
        <dbReference type="EMBL" id="OAT83601.1"/>
    </source>
</evidence>
<dbReference type="InterPro" id="IPR001296">
    <property type="entry name" value="Glyco_trans_1"/>
</dbReference>
<name>A0A1B7LFX6_9FIRM</name>
<proteinExistence type="predicted"/>
<dbReference type="STRING" id="1838280.A6M21_07910"/>
<organism evidence="2 3">
    <name type="scientific">Desulfotomaculum copahuensis</name>
    <dbReference type="NCBI Taxonomy" id="1838280"/>
    <lineage>
        <taxon>Bacteria</taxon>
        <taxon>Bacillati</taxon>
        <taxon>Bacillota</taxon>
        <taxon>Clostridia</taxon>
        <taxon>Eubacteriales</taxon>
        <taxon>Desulfotomaculaceae</taxon>
        <taxon>Desulfotomaculum</taxon>
    </lineage>
</organism>
<evidence type="ECO:0000259" key="1">
    <source>
        <dbReference type="Pfam" id="PF00534"/>
    </source>
</evidence>
<dbReference type="OrthoDB" id="9810929at2"/>
<evidence type="ECO:0000313" key="3">
    <source>
        <dbReference type="Proteomes" id="UP000078532"/>
    </source>
</evidence>
<dbReference type="PANTHER" id="PTHR45947:SF3">
    <property type="entry name" value="SULFOQUINOVOSYL TRANSFERASE SQD2"/>
    <property type="match status" value="1"/>
</dbReference>
<feature type="domain" description="Glycosyl transferase family 1" evidence="1">
    <location>
        <begin position="253"/>
        <end position="413"/>
    </location>
</feature>
<dbReference type="InterPro" id="IPR050194">
    <property type="entry name" value="Glycosyltransferase_grp1"/>
</dbReference>
<dbReference type="RefSeq" id="WP_066667453.1">
    <property type="nucleotide sequence ID" value="NZ_LYVF01000106.1"/>
</dbReference>
<keyword evidence="3" id="KW-1185">Reference proteome</keyword>
<dbReference type="Gene3D" id="3.40.50.2000">
    <property type="entry name" value="Glycogen Phosphorylase B"/>
    <property type="match status" value="2"/>
</dbReference>
<dbReference type="CDD" id="cd03801">
    <property type="entry name" value="GT4_PimA-like"/>
    <property type="match status" value="1"/>
</dbReference>
<protein>
    <recommendedName>
        <fullName evidence="1">Glycosyl transferase family 1 domain-containing protein</fullName>
    </recommendedName>
</protein>
<dbReference type="PANTHER" id="PTHR45947">
    <property type="entry name" value="SULFOQUINOVOSYL TRANSFERASE SQD2"/>
    <property type="match status" value="1"/>
</dbReference>
<comment type="caution">
    <text evidence="2">The sequence shown here is derived from an EMBL/GenBank/DDBJ whole genome shotgun (WGS) entry which is preliminary data.</text>
</comment>
<dbReference type="Pfam" id="PF00534">
    <property type="entry name" value="Glycos_transf_1"/>
    <property type="match status" value="1"/>
</dbReference>
<dbReference type="AlphaFoldDB" id="A0A1B7LFX6"/>
<dbReference type="SUPFAM" id="SSF53756">
    <property type="entry name" value="UDP-Glycosyltransferase/glycogen phosphorylase"/>
    <property type="match status" value="1"/>
</dbReference>
<sequence>MHIALIEEWFSLHQGGMERVKNLAIALARSGQRVDVFCLALTSAPAEHSDFGTGLSNLRVHMLPLRELMGEGGTLPAAVAEELGGPTAFPTELIQEWLWPFPAGNESVLERATARLSGLLKDCGAEVVQISDAVCWFGPGIREKTGLPCSVLLQSYPISAAEYLHFSEFLNLAGKETLDGPALHKELGRCLNSYDAIWAVSRYFAGRGVSELGLEPEKIKIHYAGVWLDEFAAEAAPGFREELIRSAFGGDRPEHRIVLFLGRLEATKGAHHLLSAFPLVLESFPQALLIIAGKSFMYQQYSDILEYLATNMLIDDRVRLIGHVQGEYRKNVYACADVFVNPLVVAESAGIVMVEAMASACPVVAPALGYHDEIITSRRGLLYPAYDTRAMADAICTLLADQQRCSEMGQSGRAFVEAELTWEHQAGRAVQLFSEMRSLL</sequence>
<dbReference type="Proteomes" id="UP000078532">
    <property type="component" value="Unassembled WGS sequence"/>
</dbReference>
<gene>
    <name evidence="2" type="ORF">A6M21_07910</name>
</gene>
<reference evidence="2 3" key="1">
    <citation type="submission" date="2016-04" db="EMBL/GenBank/DDBJ databases">
        <authorList>
            <person name="Evans L.H."/>
            <person name="Alamgir A."/>
            <person name="Owens N."/>
            <person name="Weber N.D."/>
            <person name="Virtaneva K."/>
            <person name="Barbian K."/>
            <person name="Babar A."/>
            <person name="Rosenke K."/>
        </authorList>
    </citation>
    <scope>NUCLEOTIDE SEQUENCE [LARGE SCALE GENOMIC DNA]</scope>
    <source>
        <strain evidence="2 3">LMa1</strain>
    </source>
</reference>
<accession>A0A1B7LFX6</accession>